<gene>
    <name evidence="10" type="ORF">FHR36_003553</name>
</gene>
<feature type="transmembrane region" description="Helical" evidence="8">
    <location>
        <begin position="269"/>
        <end position="289"/>
    </location>
</feature>
<evidence type="ECO:0000256" key="8">
    <source>
        <dbReference type="SAM" id="Phobius"/>
    </source>
</evidence>
<protein>
    <submittedName>
        <fullName evidence="10">MFS family permease</fullName>
    </submittedName>
</protein>
<feature type="transmembrane region" description="Helical" evidence="8">
    <location>
        <begin position="50"/>
        <end position="71"/>
    </location>
</feature>
<keyword evidence="4 8" id="KW-0812">Transmembrane</keyword>
<organism evidence="10 11">
    <name type="scientific">Kitasatospora paracochleata</name>
    <dbReference type="NCBI Taxonomy" id="58354"/>
    <lineage>
        <taxon>Bacteria</taxon>
        <taxon>Bacillati</taxon>
        <taxon>Actinomycetota</taxon>
        <taxon>Actinomycetes</taxon>
        <taxon>Kitasatosporales</taxon>
        <taxon>Streptomycetaceae</taxon>
        <taxon>Kitasatospora</taxon>
    </lineage>
</organism>
<dbReference type="RefSeq" id="WP_253798337.1">
    <property type="nucleotide sequence ID" value="NZ_BAAAUB010000014.1"/>
</dbReference>
<dbReference type="EMBL" id="JAMZDX010000003">
    <property type="protein sequence ID" value="MCP2310420.1"/>
    <property type="molecule type" value="Genomic_DNA"/>
</dbReference>
<feature type="transmembrane region" description="Helical" evidence="8">
    <location>
        <begin position="242"/>
        <end position="263"/>
    </location>
</feature>
<evidence type="ECO:0000256" key="2">
    <source>
        <dbReference type="ARBA" id="ARBA00022448"/>
    </source>
</evidence>
<evidence type="ECO:0000313" key="11">
    <source>
        <dbReference type="Proteomes" id="UP001206483"/>
    </source>
</evidence>
<proteinExistence type="predicted"/>
<keyword evidence="11" id="KW-1185">Reference proteome</keyword>
<dbReference type="SUPFAM" id="SSF103473">
    <property type="entry name" value="MFS general substrate transporter"/>
    <property type="match status" value="1"/>
</dbReference>
<keyword evidence="2" id="KW-0813">Transport</keyword>
<comment type="caution">
    <text evidence="10">The sequence shown here is derived from an EMBL/GenBank/DDBJ whole genome shotgun (WGS) entry which is preliminary data.</text>
</comment>
<feature type="domain" description="Major facilitator superfamily (MFS) profile" evidence="9">
    <location>
        <begin position="233"/>
        <end position="441"/>
    </location>
</feature>
<dbReference type="PANTHER" id="PTHR23517">
    <property type="entry name" value="RESISTANCE PROTEIN MDTM, PUTATIVE-RELATED-RELATED"/>
    <property type="match status" value="1"/>
</dbReference>
<comment type="subcellular location">
    <subcellularLocation>
        <location evidence="1">Cell membrane</location>
        <topology evidence="1">Multi-pass membrane protein</topology>
    </subcellularLocation>
</comment>
<evidence type="ECO:0000256" key="6">
    <source>
        <dbReference type="ARBA" id="ARBA00023136"/>
    </source>
</evidence>
<evidence type="ECO:0000313" key="10">
    <source>
        <dbReference type="EMBL" id="MCP2310420.1"/>
    </source>
</evidence>
<feature type="transmembrane region" description="Helical" evidence="8">
    <location>
        <begin position="20"/>
        <end position="38"/>
    </location>
</feature>
<feature type="transmembrane region" description="Helical" evidence="8">
    <location>
        <begin position="144"/>
        <end position="164"/>
    </location>
</feature>
<evidence type="ECO:0000256" key="4">
    <source>
        <dbReference type="ARBA" id="ARBA00022692"/>
    </source>
</evidence>
<feature type="transmembrane region" description="Helical" evidence="8">
    <location>
        <begin position="170"/>
        <end position="186"/>
    </location>
</feature>
<keyword evidence="6 8" id="KW-0472">Membrane</keyword>
<evidence type="ECO:0000256" key="7">
    <source>
        <dbReference type="SAM" id="MobiDB-lite"/>
    </source>
</evidence>
<accession>A0ABT1IZ28</accession>
<evidence type="ECO:0000256" key="5">
    <source>
        <dbReference type="ARBA" id="ARBA00022989"/>
    </source>
</evidence>
<keyword evidence="5 8" id="KW-1133">Transmembrane helix</keyword>
<feature type="transmembrane region" description="Helical" evidence="8">
    <location>
        <begin position="366"/>
        <end position="387"/>
    </location>
</feature>
<feature type="transmembrane region" description="Helical" evidence="8">
    <location>
        <begin position="393"/>
        <end position="411"/>
    </location>
</feature>
<dbReference type="Proteomes" id="UP001206483">
    <property type="component" value="Unassembled WGS sequence"/>
</dbReference>
<dbReference type="InterPro" id="IPR036259">
    <property type="entry name" value="MFS_trans_sf"/>
</dbReference>
<feature type="transmembrane region" description="Helical" evidence="8">
    <location>
        <begin position="329"/>
        <end position="354"/>
    </location>
</feature>
<dbReference type="Gene3D" id="1.20.1250.20">
    <property type="entry name" value="MFS general substrate transporter like domains"/>
    <property type="match status" value="1"/>
</dbReference>
<dbReference type="InterPro" id="IPR011701">
    <property type="entry name" value="MFS"/>
</dbReference>
<sequence>MLSNSTSRRFPGERSLLTGTAIDALGNGMYIPFSLVFFRHVTGLPLPVIGLVLTVTGLVAMVSVPLIGTAVDRFGARRMQLALYTVRGLGFAAYPFAGSLPAFAAVALITAVATRGFPAVQQARLGELVDGADRVRIQALTRSLANAGLGAGSLVAALLVGYAGDGGYTVAAWLNAASFLVAGLLARRVPAGGPAAEPDAGTTPAAATSAATTPGAAAPGARPGYRAVFADRPFLRLTAANFLIALGYASLSVLLPVFITGVLHSQASVTGIAFAVNTVLCAALGVPAGRLVNRFAGRQRAAAAGAALFAAAFAGQALLVPLAGHWTTAALMAAVVVATLGEIVHNPAASALVADAAPAALRGRYMAAYQLSWSLSGAIAPSLFTGLSALDGRLPWLLLTVTTLLGAAVLLRTGAPRPAATAATAPATAAAAPVATPAVAR</sequence>
<reference evidence="10 11" key="1">
    <citation type="submission" date="2022-06" db="EMBL/GenBank/DDBJ databases">
        <title>Sequencing the genomes of 1000 actinobacteria strains.</title>
        <authorList>
            <person name="Klenk H.-P."/>
        </authorList>
    </citation>
    <scope>NUCLEOTIDE SEQUENCE [LARGE SCALE GENOMIC DNA]</scope>
    <source>
        <strain evidence="10 11">DSM 41656</strain>
    </source>
</reference>
<dbReference type="InterPro" id="IPR020846">
    <property type="entry name" value="MFS_dom"/>
</dbReference>
<evidence type="ECO:0000256" key="1">
    <source>
        <dbReference type="ARBA" id="ARBA00004651"/>
    </source>
</evidence>
<feature type="region of interest" description="Disordered" evidence="7">
    <location>
        <begin position="195"/>
        <end position="220"/>
    </location>
</feature>
<feature type="transmembrane region" description="Helical" evidence="8">
    <location>
        <begin position="301"/>
        <end position="323"/>
    </location>
</feature>
<feature type="transmembrane region" description="Helical" evidence="8">
    <location>
        <begin position="91"/>
        <end position="114"/>
    </location>
</feature>
<evidence type="ECO:0000259" key="9">
    <source>
        <dbReference type="PROSITE" id="PS50850"/>
    </source>
</evidence>
<keyword evidence="3" id="KW-1003">Cell membrane</keyword>
<dbReference type="InterPro" id="IPR050171">
    <property type="entry name" value="MFS_Transporters"/>
</dbReference>
<name>A0ABT1IZ28_9ACTN</name>
<dbReference type="PROSITE" id="PS50850">
    <property type="entry name" value="MFS"/>
    <property type="match status" value="1"/>
</dbReference>
<dbReference type="Pfam" id="PF07690">
    <property type="entry name" value="MFS_1"/>
    <property type="match status" value="1"/>
</dbReference>
<evidence type="ECO:0000256" key="3">
    <source>
        <dbReference type="ARBA" id="ARBA00022475"/>
    </source>
</evidence>
<dbReference type="PANTHER" id="PTHR23517:SF2">
    <property type="entry name" value="MULTIDRUG RESISTANCE PROTEIN MDTH"/>
    <property type="match status" value="1"/>
</dbReference>